<comment type="function">
    <text evidence="2">Catalyzes the ATP-dependent phosphorylation of thiamine-monophosphate (TMP) to form thiamine-pyrophosphate (TPP), the active form of vitamin B1.</text>
</comment>
<dbReference type="RefSeq" id="WP_153824390.1">
    <property type="nucleotide sequence ID" value="NZ_WJIE01000019.1"/>
</dbReference>
<feature type="binding site" evidence="2">
    <location>
        <position position="49"/>
    </location>
    <ligand>
        <name>Mg(2+)</name>
        <dbReference type="ChEBI" id="CHEBI:18420"/>
        <label>1</label>
    </ligand>
</feature>
<keyword evidence="6" id="KW-1185">Reference proteome</keyword>
<comment type="caution">
    <text evidence="2">Lacks conserved residue(s) required for the propagation of feature annotation.</text>
</comment>
<dbReference type="GO" id="GO:0009030">
    <property type="term" value="F:thiamine-phosphate kinase activity"/>
    <property type="evidence" value="ECO:0007669"/>
    <property type="project" value="UniProtKB-UniRule"/>
</dbReference>
<dbReference type="UniPathway" id="UPA00060">
    <property type="reaction ID" value="UER00142"/>
</dbReference>
<comment type="miscellaneous">
    <text evidence="2">Reaction mechanism of ThiL seems to utilize a direct, inline transfer of the gamma-phosphate of ATP to TMP rather than a phosphorylated enzyme intermediate.</text>
</comment>
<dbReference type="GO" id="GO:0005524">
    <property type="term" value="F:ATP binding"/>
    <property type="evidence" value="ECO:0007669"/>
    <property type="project" value="UniProtKB-UniRule"/>
</dbReference>
<feature type="binding site" evidence="2">
    <location>
        <position position="265"/>
    </location>
    <ligand>
        <name>substrate</name>
    </ligand>
</feature>
<dbReference type="PANTHER" id="PTHR30270:SF0">
    <property type="entry name" value="THIAMINE-MONOPHOSPHATE KINASE"/>
    <property type="match status" value="1"/>
</dbReference>
<dbReference type="AlphaFoldDB" id="A0A6N7PZG4"/>
<dbReference type="CDD" id="cd02194">
    <property type="entry name" value="ThiL"/>
    <property type="match status" value="1"/>
</dbReference>
<evidence type="ECO:0000259" key="4">
    <source>
        <dbReference type="Pfam" id="PF02769"/>
    </source>
</evidence>
<organism evidence="5 6">
    <name type="scientific">Polyangium spumosum</name>
    <dbReference type="NCBI Taxonomy" id="889282"/>
    <lineage>
        <taxon>Bacteria</taxon>
        <taxon>Pseudomonadati</taxon>
        <taxon>Myxococcota</taxon>
        <taxon>Polyangia</taxon>
        <taxon>Polyangiales</taxon>
        <taxon>Polyangiaceae</taxon>
        <taxon>Polyangium</taxon>
    </lineage>
</organism>
<feature type="binding site" evidence="2">
    <location>
        <position position="49"/>
    </location>
    <ligand>
        <name>Mg(2+)</name>
        <dbReference type="ChEBI" id="CHEBI:18420"/>
        <label>2</label>
    </ligand>
</feature>
<feature type="binding site" evidence="2">
    <location>
        <position position="78"/>
    </location>
    <ligand>
        <name>Mg(2+)</name>
        <dbReference type="ChEBI" id="CHEBI:18420"/>
        <label>3</label>
    </ligand>
</feature>
<dbReference type="InterPro" id="IPR016188">
    <property type="entry name" value="PurM-like_N"/>
</dbReference>
<feature type="domain" description="PurM-like C-terminal" evidence="4">
    <location>
        <begin position="153"/>
        <end position="289"/>
    </location>
</feature>
<reference evidence="5 6" key="1">
    <citation type="submission" date="2019-10" db="EMBL/GenBank/DDBJ databases">
        <title>A soil myxobacterium in the family Polyangiaceae.</title>
        <authorList>
            <person name="Li Y."/>
            <person name="Wang J."/>
        </authorList>
    </citation>
    <scope>NUCLEOTIDE SEQUENCE [LARGE SCALE GENOMIC DNA]</scope>
    <source>
        <strain evidence="5 6">DSM 14734</strain>
    </source>
</reference>
<comment type="pathway">
    <text evidence="2">Cofactor biosynthesis; thiamine diphosphate biosynthesis; thiamine diphosphate from thiamine phosphate: step 1/1.</text>
</comment>
<comment type="similarity">
    <text evidence="2">Belongs to the thiamine-monophosphate kinase family.</text>
</comment>
<dbReference type="PANTHER" id="PTHR30270">
    <property type="entry name" value="THIAMINE-MONOPHOSPHATE KINASE"/>
    <property type="match status" value="1"/>
</dbReference>
<dbReference type="GO" id="GO:0000287">
    <property type="term" value="F:magnesium ion binding"/>
    <property type="evidence" value="ECO:0007669"/>
    <property type="project" value="UniProtKB-UniRule"/>
</dbReference>
<evidence type="ECO:0000313" key="5">
    <source>
        <dbReference type="EMBL" id="MRG97612.1"/>
    </source>
</evidence>
<evidence type="ECO:0000256" key="1">
    <source>
        <dbReference type="ARBA" id="ARBA00022977"/>
    </source>
</evidence>
<dbReference type="SUPFAM" id="SSF55326">
    <property type="entry name" value="PurM N-terminal domain-like"/>
    <property type="match status" value="1"/>
</dbReference>
<dbReference type="NCBIfam" id="TIGR01379">
    <property type="entry name" value="thiL"/>
    <property type="match status" value="1"/>
</dbReference>
<accession>A0A6N7PZG4</accession>
<feature type="binding site" evidence="2">
    <location>
        <position position="56"/>
    </location>
    <ligand>
        <name>substrate</name>
    </ligand>
</feature>
<dbReference type="EC" id="2.7.4.16" evidence="2"/>
<dbReference type="Proteomes" id="UP000440224">
    <property type="component" value="Unassembled WGS sequence"/>
</dbReference>
<dbReference type="GO" id="GO:0009228">
    <property type="term" value="P:thiamine biosynthetic process"/>
    <property type="evidence" value="ECO:0007669"/>
    <property type="project" value="UniProtKB-KW"/>
</dbReference>
<dbReference type="Pfam" id="PF00586">
    <property type="entry name" value="AIRS"/>
    <property type="match status" value="1"/>
</dbReference>
<name>A0A6N7PZG4_9BACT</name>
<gene>
    <name evidence="2 5" type="primary">thiL</name>
    <name evidence="5" type="ORF">GF068_37660</name>
</gene>
<feature type="binding site" evidence="2">
    <location>
        <position position="33"/>
    </location>
    <ligand>
        <name>Mg(2+)</name>
        <dbReference type="ChEBI" id="CHEBI:18420"/>
        <label>3</label>
    </ligand>
</feature>
<dbReference type="Gene3D" id="3.90.650.10">
    <property type="entry name" value="PurM-like C-terminal domain"/>
    <property type="match status" value="1"/>
</dbReference>
<feature type="binding site" evidence="2">
    <location>
        <position position="78"/>
    </location>
    <ligand>
        <name>Mg(2+)</name>
        <dbReference type="ChEBI" id="CHEBI:18420"/>
        <label>2</label>
    </ligand>
</feature>
<dbReference type="GO" id="GO:0009229">
    <property type="term" value="P:thiamine diphosphate biosynthetic process"/>
    <property type="evidence" value="ECO:0007669"/>
    <property type="project" value="UniProtKB-UniRule"/>
</dbReference>
<keyword evidence="2" id="KW-0067">ATP-binding</keyword>
<dbReference type="Pfam" id="PF02769">
    <property type="entry name" value="AIRS_C"/>
    <property type="match status" value="1"/>
</dbReference>
<dbReference type="OrthoDB" id="9802811at2"/>
<evidence type="ECO:0000259" key="3">
    <source>
        <dbReference type="Pfam" id="PF00586"/>
    </source>
</evidence>
<dbReference type="HAMAP" id="MF_02128">
    <property type="entry name" value="TMP_kinase"/>
    <property type="match status" value="1"/>
</dbReference>
<keyword evidence="2 5" id="KW-0418">Kinase</keyword>
<dbReference type="InterPro" id="IPR036921">
    <property type="entry name" value="PurM-like_N_sf"/>
</dbReference>
<dbReference type="Gene3D" id="3.30.1330.10">
    <property type="entry name" value="PurM-like, N-terminal domain"/>
    <property type="match status" value="1"/>
</dbReference>
<dbReference type="EMBL" id="WJIE01000019">
    <property type="protein sequence ID" value="MRG97612.1"/>
    <property type="molecule type" value="Genomic_DNA"/>
</dbReference>
<feature type="binding site" evidence="2">
    <location>
        <position position="33"/>
    </location>
    <ligand>
        <name>Mg(2+)</name>
        <dbReference type="ChEBI" id="CHEBI:18420"/>
        <label>4</label>
    </ligand>
</feature>
<keyword evidence="1 2" id="KW-0784">Thiamine biosynthesis</keyword>
<feature type="binding site" evidence="2">
    <location>
        <position position="213"/>
    </location>
    <ligand>
        <name>Mg(2+)</name>
        <dbReference type="ChEBI" id="CHEBI:18420"/>
        <label>3</label>
    </ligand>
</feature>
<keyword evidence="2" id="KW-0460">Magnesium</keyword>
<dbReference type="SUPFAM" id="SSF56042">
    <property type="entry name" value="PurM C-terminal domain-like"/>
    <property type="match status" value="1"/>
</dbReference>
<keyword evidence="2 5" id="KW-0808">Transferase</keyword>
<evidence type="ECO:0000256" key="2">
    <source>
        <dbReference type="HAMAP-Rule" id="MF_02128"/>
    </source>
</evidence>
<feature type="binding site" evidence="2">
    <location>
        <position position="215"/>
    </location>
    <ligand>
        <name>ATP</name>
        <dbReference type="ChEBI" id="CHEBI:30616"/>
    </ligand>
</feature>
<sequence length="320" mass="33020">MTARSSERARVDLLARVFGTDGSGRTMLGIGDDAAVITPGSQPLVWTVDAQVEGVHFRRDLVSMADLGYRATMAAASDLAAMGASPLGMLAGLVLPEDVSDDDLRAIAEGQHEAAQEVGTHIIGGNLARGRELSITTTVLGETPRPLGRSGAKPGEVVAIAGPLGLSAAGLVLIERGREGEADAAPAVRAYRRPVARIAAGLAARDVASAAIDVSDGLARDVGHLARASGVRIALDPTALVRPALAKAATLAGADPLALALHGGEDYAVVITVPEDRLPEKEFERIGRVLPAEPGARLVTLEQPDGTLVPIDERGYDHFG</sequence>
<keyword evidence="2" id="KW-0547">Nucleotide-binding</keyword>
<evidence type="ECO:0000313" key="6">
    <source>
        <dbReference type="Proteomes" id="UP000440224"/>
    </source>
</evidence>
<comment type="caution">
    <text evidence="5">The sequence shown here is derived from an EMBL/GenBank/DDBJ whole genome shotgun (WGS) entry which is preliminary data.</text>
</comment>
<dbReference type="PIRSF" id="PIRSF005303">
    <property type="entry name" value="Thiam_monoph_kin"/>
    <property type="match status" value="1"/>
</dbReference>
<feature type="binding site" evidence="2">
    <location>
        <position position="47"/>
    </location>
    <ligand>
        <name>Mg(2+)</name>
        <dbReference type="ChEBI" id="CHEBI:18420"/>
        <label>4</label>
    </ligand>
</feature>
<comment type="catalytic activity">
    <reaction evidence="2">
        <text>thiamine phosphate + ATP = thiamine diphosphate + ADP</text>
        <dbReference type="Rhea" id="RHEA:15913"/>
        <dbReference type="ChEBI" id="CHEBI:30616"/>
        <dbReference type="ChEBI" id="CHEBI:37575"/>
        <dbReference type="ChEBI" id="CHEBI:58937"/>
        <dbReference type="ChEBI" id="CHEBI:456216"/>
        <dbReference type="EC" id="2.7.4.16"/>
    </reaction>
</comment>
<feature type="binding site" evidence="2">
    <location>
        <position position="78"/>
    </location>
    <ligand>
        <name>Mg(2+)</name>
        <dbReference type="ChEBI" id="CHEBI:18420"/>
        <label>4</label>
    </ligand>
</feature>
<dbReference type="InterPro" id="IPR006283">
    <property type="entry name" value="ThiL-like"/>
</dbReference>
<feature type="binding site" evidence="2">
    <location>
        <position position="126"/>
    </location>
    <ligand>
        <name>Mg(2+)</name>
        <dbReference type="ChEBI" id="CHEBI:18420"/>
        <label>1</label>
    </ligand>
</feature>
<dbReference type="InterPro" id="IPR010918">
    <property type="entry name" value="PurM-like_C_dom"/>
</dbReference>
<feature type="binding site" evidence="2">
    <location>
        <begin position="125"/>
        <end position="126"/>
    </location>
    <ligand>
        <name>ATP</name>
        <dbReference type="ChEBI" id="CHEBI:30616"/>
    </ligand>
</feature>
<proteinExistence type="inferred from homology"/>
<feature type="binding site" evidence="2">
    <location>
        <position position="149"/>
    </location>
    <ligand>
        <name>ATP</name>
        <dbReference type="ChEBI" id="CHEBI:30616"/>
    </ligand>
</feature>
<protein>
    <recommendedName>
        <fullName evidence="2">Thiamine-monophosphate kinase</fullName>
        <shortName evidence="2">TMP kinase</shortName>
        <shortName evidence="2">Thiamine-phosphate kinase</shortName>
        <ecNumber evidence="2">2.7.4.16</ecNumber>
    </recommendedName>
</protein>
<feature type="domain" description="PurM-like N-terminal" evidence="3">
    <location>
        <begin position="31"/>
        <end position="142"/>
    </location>
</feature>
<dbReference type="InterPro" id="IPR036676">
    <property type="entry name" value="PurM-like_C_sf"/>
</dbReference>
<feature type="binding site" evidence="2">
    <location>
        <position position="216"/>
    </location>
    <ligand>
        <name>Mg(2+)</name>
        <dbReference type="ChEBI" id="CHEBI:18420"/>
        <label>5</label>
    </ligand>
</feature>
<feature type="binding site" evidence="2">
    <location>
        <position position="316"/>
    </location>
    <ligand>
        <name>substrate</name>
    </ligand>
</feature>
<keyword evidence="2" id="KW-0479">Metal-binding</keyword>